<dbReference type="HOGENOM" id="CLU_3438943_0_0_9"/>
<protein>
    <submittedName>
        <fullName evidence="1">Uncharacterized protein</fullName>
    </submittedName>
</protein>
<sequence>MNDFTKNIA</sequence>
<dbReference type="Proteomes" id="UP000017247">
    <property type="component" value="Unassembled WGS sequence"/>
</dbReference>
<reference evidence="1" key="1">
    <citation type="submission" date="2013-09" db="EMBL/GenBank/DDBJ databases">
        <title>Draft Genome Sequence of five Lactobacillus helveticus strains CIRM-BIA 101T, 103, 104, 951 and 953 isolated from milk product.</title>
        <authorList>
            <person name="Valence F."/>
            <person name="Chuat V."/>
            <person name="Ma L."/>
            <person name="Creno S."/>
            <person name="Falentin H."/>
            <person name="Lortal S."/>
            <person name="Bizet C."/>
            <person name="Clermont D."/>
            <person name="Loux V."/>
            <person name="Bouchier C."/>
            <person name="Cousin S."/>
        </authorList>
    </citation>
    <scope>NUCLEOTIDE SEQUENCE [LARGE SCALE GENOMIC DNA]</scope>
    <source>
        <strain evidence="1">CIRM-BIA 104</strain>
    </source>
</reference>
<proteinExistence type="predicted"/>
<organism evidence="1">
    <name type="scientific">Lactobacillus helveticus CIRM-BIA 104</name>
    <dbReference type="NCBI Taxonomy" id="1226333"/>
    <lineage>
        <taxon>Bacteria</taxon>
        <taxon>Bacillati</taxon>
        <taxon>Bacillota</taxon>
        <taxon>Bacilli</taxon>
        <taxon>Lactobacillales</taxon>
        <taxon>Lactobacillaceae</taxon>
        <taxon>Lactobacillus</taxon>
    </lineage>
</organism>
<evidence type="ECO:0000313" key="1">
    <source>
        <dbReference type="EMBL" id="CDI60633.1"/>
    </source>
</evidence>
<accession>U6F8Y9</accession>
<gene>
    <name evidence="1" type="ORF">LHCIRMBIA104_00374</name>
</gene>
<comment type="caution">
    <text evidence="1">The sequence shown here is derived from an EMBL/GenBank/DDBJ whole genome shotgun (WGS) entry which is preliminary data.</text>
</comment>
<dbReference type="EMBL" id="CBUL010000116">
    <property type="protein sequence ID" value="CDI60633.1"/>
    <property type="molecule type" value="Genomic_DNA"/>
</dbReference>
<name>U6F8Y9_LACHE</name>